<name>A0ABW5EHH6_9GAMM</name>
<keyword evidence="4" id="KW-1185">Reference proteome</keyword>
<dbReference type="Pfam" id="PF07813">
    <property type="entry name" value="LTXXQ"/>
    <property type="match status" value="1"/>
</dbReference>
<proteinExistence type="predicted"/>
<feature type="chain" id="PRO_5046597816" evidence="2">
    <location>
        <begin position="27"/>
        <end position="157"/>
    </location>
</feature>
<feature type="compositionally biased region" description="Basic residues" evidence="1">
    <location>
        <begin position="64"/>
        <end position="73"/>
    </location>
</feature>
<evidence type="ECO:0000256" key="2">
    <source>
        <dbReference type="SAM" id="SignalP"/>
    </source>
</evidence>
<evidence type="ECO:0000313" key="3">
    <source>
        <dbReference type="EMBL" id="MFD2311470.1"/>
    </source>
</evidence>
<dbReference type="RefSeq" id="WP_265723514.1">
    <property type="nucleotide sequence ID" value="NZ_JAPIVK010000055.1"/>
</dbReference>
<protein>
    <submittedName>
        <fullName evidence="3">Spy/CpxP family protein refolding chaperone</fullName>
    </submittedName>
</protein>
<dbReference type="Gene3D" id="1.20.120.1490">
    <property type="match status" value="1"/>
</dbReference>
<dbReference type="EMBL" id="JBHUJD010000018">
    <property type="protein sequence ID" value="MFD2311470.1"/>
    <property type="molecule type" value="Genomic_DNA"/>
</dbReference>
<accession>A0ABW5EHH6</accession>
<dbReference type="InterPro" id="IPR012899">
    <property type="entry name" value="LTXXQ"/>
</dbReference>
<evidence type="ECO:0000313" key="4">
    <source>
        <dbReference type="Proteomes" id="UP001597425"/>
    </source>
</evidence>
<dbReference type="Proteomes" id="UP001597425">
    <property type="component" value="Unassembled WGS sequence"/>
</dbReference>
<comment type="caution">
    <text evidence="3">The sequence shown here is derived from an EMBL/GenBank/DDBJ whole genome shotgun (WGS) entry which is preliminary data.</text>
</comment>
<sequence length="157" mass="18513">MKSWKFFIACMGLSGSLIALPGQADAAAVNYHKHDHSERFEKFWMTLEEKLELRKDQKEDLKKHRESVKKEKKQLKEDSKKLHKQIKKALKSGADQSTLGNLGAQWGQVQVKRMEMAHKYQKKFKEVLDEEQKAKLEEFKDKHRDEWKKKIGDSDDE</sequence>
<organism evidence="3 4">
    <name type="scientific">Microbulbifer halophilus</name>
    <dbReference type="NCBI Taxonomy" id="453963"/>
    <lineage>
        <taxon>Bacteria</taxon>
        <taxon>Pseudomonadati</taxon>
        <taxon>Pseudomonadota</taxon>
        <taxon>Gammaproteobacteria</taxon>
        <taxon>Cellvibrionales</taxon>
        <taxon>Microbulbiferaceae</taxon>
        <taxon>Microbulbifer</taxon>
    </lineage>
</organism>
<feature type="region of interest" description="Disordered" evidence="1">
    <location>
        <begin position="58"/>
        <end position="81"/>
    </location>
</feature>
<reference evidence="4" key="1">
    <citation type="journal article" date="2019" name="Int. J. Syst. Evol. Microbiol.">
        <title>The Global Catalogue of Microorganisms (GCM) 10K type strain sequencing project: providing services to taxonomists for standard genome sequencing and annotation.</title>
        <authorList>
            <consortium name="The Broad Institute Genomics Platform"/>
            <consortium name="The Broad Institute Genome Sequencing Center for Infectious Disease"/>
            <person name="Wu L."/>
            <person name="Ma J."/>
        </authorList>
    </citation>
    <scope>NUCLEOTIDE SEQUENCE [LARGE SCALE GENOMIC DNA]</scope>
    <source>
        <strain evidence="4">KCTC 12848</strain>
    </source>
</reference>
<evidence type="ECO:0000256" key="1">
    <source>
        <dbReference type="SAM" id="MobiDB-lite"/>
    </source>
</evidence>
<keyword evidence="2" id="KW-0732">Signal</keyword>
<gene>
    <name evidence="3" type="ORF">ACFSKX_13670</name>
</gene>
<feature type="signal peptide" evidence="2">
    <location>
        <begin position="1"/>
        <end position="26"/>
    </location>
</feature>